<dbReference type="EMBL" id="PP511380">
    <property type="protein sequence ID" value="XCD03730.1"/>
    <property type="molecule type" value="Genomic_DNA"/>
</dbReference>
<sequence length="40" mass="4432">MIIIFIFVVSALAIMPLKFLSSDKPTKLVVLLKVFSPLTP</sequence>
<reference evidence="1" key="1">
    <citation type="submission" date="2024-03" db="EMBL/GenBank/DDBJ databases">
        <title>Diverse circular DNA viruses in blood, oral, and fecal samples of captive lemurs.</title>
        <authorList>
            <person name="Paietta E.N."/>
            <person name="Kraberger S."/>
            <person name="Lund M.C."/>
            <person name="Custer J.M."/>
            <person name="Vargas K.M."/>
            <person name="Ehmke E.E."/>
            <person name="Yoder A.D."/>
            <person name="Varsani A."/>
        </authorList>
    </citation>
    <scope>NUCLEOTIDE SEQUENCE</scope>
    <source>
        <strain evidence="1">Duke_21_2</strain>
    </source>
</reference>
<name>A0AAU8AWK2_9CAUD</name>
<proteinExistence type="predicted"/>
<organism evidence="1">
    <name type="scientific">Dulem virus 29</name>
    <dbReference type="NCBI Taxonomy" id="3145747"/>
    <lineage>
        <taxon>Viruses</taxon>
        <taxon>Duplodnaviria</taxon>
        <taxon>Heunggongvirae</taxon>
        <taxon>Uroviricota</taxon>
        <taxon>Caudoviricetes</taxon>
    </lineage>
</organism>
<protein>
    <submittedName>
        <fullName evidence="1">Uncharacterized protein</fullName>
    </submittedName>
</protein>
<evidence type="ECO:0000313" key="1">
    <source>
        <dbReference type="EMBL" id="XCD03730.1"/>
    </source>
</evidence>
<accession>A0AAU8AWK2</accession>